<comment type="caution">
    <text evidence="2">The sequence shown here is derived from an EMBL/GenBank/DDBJ whole genome shotgun (WGS) entry which is preliminary data.</text>
</comment>
<reference evidence="2 3" key="1">
    <citation type="journal article" date="2023" name="Plant Biotechnol. J.">
        <title>Chromosome-level wild Hevea brasiliensis genome provides new tools for genomic-assisted breeding and valuable loci to elevate rubber yield.</title>
        <authorList>
            <person name="Cheng H."/>
            <person name="Song X."/>
            <person name="Hu Y."/>
            <person name="Wu T."/>
            <person name="Yang Q."/>
            <person name="An Z."/>
            <person name="Feng S."/>
            <person name="Deng Z."/>
            <person name="Wu W."/>
            <person name="Zeng X."/>
            <person name="Tu M."/>
            <person name="Wang X."/>
            <person name="Huang H."/>
        </authorList>
    </citation>
    <scope>NUCLEOTIDE SEQUENCE [LARGE SCALE GENOMIC DNA]</scope>
    <source>
        <strain evidence="2">MT/VB/25A 57/8</strain>
    </source>
</reference>
<protein>
    <recommendedName>
        <fullName evidence="1">RNase H type-1 domain-containing protein</fullName>
    </recommendedName>
</protein>
<name>A0ABQ9K9G6_HEVBR</name>
<dbReference type="InterPro" id="IPR002156">
    <property type="entry name" value="RNaseH_domain"/>
</dbReference>
<evidence type="ECO:0000313" key="2">
    <source>
        <dbReference type="EMBL" id="KAJ9129368.1"/>
    </source>
</evidence>
<feature type="domain" description="RNase H type-1" evidence="1">
    <location>
        <begin position="1"/>
        <end position="56"/>
    </location>
</feature>
<dbReference type="EMBL" id="JARPOI010000158">
    <property type="protein sequence ID" value="KAJ9129368.1"/>
    <property type="molecule type" value="Genomic_DNA"/>
</dbReference>
<gene>
    <name evidence="2" type="ORF">P3X46_033850</name>
</gene>
<dbReference type="Pfam" id="PF13456">
    <property type="entry name" value="RVT_3"/>
    <property type="match status" value="1"/>
</dbReference>
<keyword evidence="3" id="KW-1185">Reference proteome</keyword>
<accession>A0ABQ9K9G6</accession>
<organism evidence="2 3">
    <name type="scientific">Hevea brasiliensis</name>
    <name type="common">Para rubber tree</name>
    <name type="synonym">Siphonia brasiliensis</name>
    <dbReference type="NCBI Taxonomy" id="3981"/>
    <lineage>
        <taxon>Eukaryota</taxon>
        <taxon>Viridiplantae</taxon>
        <taxon>Streptophyta</taxon>
        <taxon>Embryophyta</taxon>
        <taxon>Tracheophyta</taxon>
        <taxon>Spermatophyta</taxon>
        <taxon>Magnoliopsida</taxon>
        <taxon>eudicotyledons</taxon>
        <taxon>Gunneridae</taxon>
        <taxon>Pentapetalae</taxon>
        <taxon>rosids</taxon>
        <taxon>fabids</taxon>
        <taxon>Malpighiales</taxon>
        <taxon>Euphorbiaceae</taxon>
        <taxon>Crotonoideae</taxon>
        <taxon>Micrandreae</taxon>
        <taxon>Hevea</taxon>
    </lineage>
</organism>
<evidence type="ECO:0000259" key="1">
    <source>
        <dbReference type="Pfam" id="PF13456"/>
    </source>
</evidence>
<dbReference type="Proteomes" id="UP001174677">
    <property type="component" value="Unassembled WGS sequence"/>
</dbReference>
<proteinExistence type="predicted"/>
<feature type="non-terminal residue" evidence="2">
    <location>
        <position position="1"/>
    </location>
</feature>
<evidence type="ECO:0000313" key="3">
    <source>
        <dbReference type="Proteomes" id="UP001174677"/>
    </source>
</evidence>
<sequence>IESDSLQICNILSHHEAPILWELQAIIHDVKTLLLANQAFKVMFIHRRANRSADWINVNARKDLL</sequence>